<gene>
    <name evidence="1" type="ORF">EC9_13160</name>
</gene>
<accession>A0A517LX08</accession>
<dbReference type="EMBL" id="CP036261">
    <property type="protein sequence ID" value="QDS87140.1"/>
    <property type="molecule type" value="Genomic_DNA"/>
</dbReference>
<name>A0A517LX08_9BACT</name>
<dbReference type="Proteomes" id="UP000319557">
    <property type="component" value="Chromosome"/>
</dbReference>
<protein>
    <submittedName>
        <fullName evidence="1">Uncharacterized protein</fullName>
    </submittedName>
</protein>
<dbReference type="AlphaFoldDB" id="A0A517LX08"/>
<evidence type="ECO:0000313" key="1">
    <source>
        <dbReference type="EMBL" id="QDS87140.1"/>
    </source>
</evidence>
<keyword evidence="2" id="KW-1185">Reference proteome</keyword>
<organism evidence="1 2">
    <name type="scientific">Rosistilla ulvae</name>
    <dbReference type="NCBI Taxonomy" id="1930277"/>
    <lineage>
        <taxon>Bacteria</taxon>
        <taxon>Pseudomonadati</taxon>
        <taxon>Planctomycetota</taxon>
        <taxon>Planctomycetia</taxon>
        <taxon>Pirellulales</taxon>
        <taxon>Pirellulaceae</taxon>
        <taxon>Rosistilla</taxon>
    </lineage>
</organism>
<sequence>MVPSPSLLFTVQIESKDACDLYAFCTVLLAAGLATAEPKRIAY</sequence>
<reference evidence="1 2" key="1">
    <citation type="submission" date="2019-02" db="EMBL/GenBank/DDBJ databases">
        <title>Deep-cultivation of Planctomycetes and their phenomic and genomic characterization uncovers novel biology.</title>
        <authorList>
            <person name="Wiegand S."/>
            <person name="Jogler M."/>
            <person name="Boedeker C."/>
            <person name="Pinto D."/>
            <person name="Vollmers J."/>
            <person name="Rivas-Marin E."/>
            <person name="Kohn T."/>
            <person name="Peeters S.H."/>
            <person name="Heuer A."/>
            <person name="Rast P."/>
            <person name="Oberbeckmann S."/>
            <person name="Bunk B."/>
            <person name="Jeske O."/>
            <person name="Meyerdierks A."/>
            <person name="Storesund J.E."/>
            <person name="Kallscheuer N."/>
            <person name="Luecker S."/>
            <person name="Lage O.M."/>
            <person name="Pohl T."/>
            <person name="Merkel B.J."/>
            <person name="Hornburger P."/>
            <person name="Mueller R.-W."/>
            <person name="Bruemmer F."/>
            <person name="Labrenz M."/>
            <person name="Spormann A.M."/>
            <person name="Op den Camp H."/>
            <person name="Overmann J."/>
            <person name="Amann R."/>
            <person name="Jetten M.S.M."/>
            <person name="Mascher T."/>
            <person name="Medema M.H."/>
            <person name="Devos D.P."/>
            <person name="Kaster A.-K."/>
            <person name="Ovreas L."/>
            <person name="Rohde M."/>
            <person name="Galperin M.Y."/>
            <person name="Jogler C."/>
        </authorList>
    </citation>
    <scope>NUCLEOTIDE SEQUENCE [LARGE SCALE GENOMIC DNA]</scope>
    <source>
        <strain evidence="1 2">EC9</strain>
    </source>
</reference>
<proteinExistence type="predicted"/>
<evidence type="ECO:0000313" key="2">
    <source>
        <dbReference type="Proteomes" id="UP000319557"/>
    </source>
</evidence>
<dbReference type="KEGG" id="ruv:EC9_13160"/>